<dbReference type="PANTHER" id="PTHR46124">
    <property type="entry name" value="D-AMINOACYL-TRNA DEACYLASE"/>
    <property type="match status" value="1"/>
</dbReference>
<dbReference type="Pfam" id="PF01026">
    <property type="entry name" value="TatD_DNase"/>
    <property type="match status" value="1"/>
</dbReference>
<dbReference type="InterPro" id="IPR032466">
    <property type="entry name" value="Metal_Hydrolase"/>
</dbReference>
<dbReference type="GO" id="GO:0016787">
    <property type="term" value="F:hydrolase activity"/>
    <property type="evidence" value="ECO:0007669"/>
    <property type="project" value="UniProtKB-KW"/>
</dbReference>
<sequence>MNTVVLFDTHAHLNDPAFAGDLEAVIERAGEAGVKRIATVGYDLPSSVQAIKLAKRFKGIYAVIGLHPHDATALDEDSLYQLEVYAREPEVVAIGEIGLDYYRDHSPRDVQQEAFRKQIRLAKKLGKPIVIHDREAHGDTMQIIKEEKGGINGGIFHCFSGSWEMARQCITLGFHISMAGPVTFKNANKLLEVAKMVPLDRLLVETDCPYLTPHPYRGKRNEPARVRLVAERIAELRGISLEKLAEATTKNAMEVYQIAPELSLCHD</sequence>
<dbReference type="Proteomes" id="UP001524944">
    <property type="component" value="Unassembled WGS sequence"/>
</dbReference>
<keyword evidence="2 3" id="KW-0378">Hydrolase</keyword>
<comment type="caution">
    <text evidence="3">The sequence shown here is derived from an EMBL/GenBank/DDBJ whole genome shotgun (WGS) entry which is preliminary data.</text>
</comment>
<dbReference type="NCBIfam" id="TIGR00010">
    <property type="entry name" value="YchF/TatD family DNA exonuclease"/>
    <property type="match status" value="1"/>
</dbReference>
<accession>A0ABT1Y314</accession>
<evidence type="ECO:0000313" key="3">
    <source>
        <dbReference type="EMBL" id="MCR6545262.1"/>
    </source>
</evidence>
<dbReference type="PROSITE" id="PS01091">
    <property type="entry name" value="TATD_3"/>
    <property type="match status" value="1"/>
</dbReference>
<proteinExistence type="predicted"/>
<keyword evidence="1" id="KW-0479">Metal-binding</keyword>
<reference evidence="3 4" key="1">
    <citation type="submission" date="2022-08" db="EMBL/GenBank/DDBJ databases">
        <title>Proteogenomics of the novel Dehalobacterium formicoaceticum strain EZ94 highlights a key role of methyltransferases during anaerobic dichloromethane degradation.</title>
        <authorList>
            <person name="Wasmund K."/>
        </authorList>
    </citation>
    <scope>NUCLEOTIDE SEQUENCE [LARGE SCALE GENOMIC DNA]</scope>
    <source>
        <strain evidence="3 4">EZ94</strain>
    </source>
</reference>
<evidence type="ECO:0000256" key="1">
    <source>
        <dbReference type="ARBA" id="ARBA00022723"/>
    </source>
</evidence>
<gene>
    <name evidence="3" type="ORF">NVS47_06995</name>
</gene>
<dbReference type="EMBL" id="JANPWE010000002">
    <property type="protein sequence ID" value="MCR6545262.1"/>
    <property type="molecule type" value="Genomic_DNA"/>
</dbReference>
<dbReference type="PROSITE" id="PS01137">
    <property type="entry name" value="TATD_1"/>
    <property type="match status" value="1"/>
</dbReference>
<evidence type="ECO:0000313" key="4">
    <source>
        <dbReference type="Proteomes" id="UP001524944"/>
    </source>
</evidence>
<evidence type="ECO:0000256" key="2">
    <source>
        <dbReference type="ARBA" id="ARBA00022801"/>
    </source>
</evidence>
<dbReference type="PANTHER" id="PTHR46124:SF2">
    <property type="entry name" value="D-AMINOACYL-TRNA DEACYLASE"/>
    <property type="match status" value="1"/>
</dbReference>
<dbReference type="PIRSF" id="PIRSF005902">
    <property type="entry name" value="DNase_TatD"/>
    <property type="match status" value="1"/>
</dbReference>
<dbReference type="InterPro" id="IPR018228">
    <property type="entry name" value="DNase_TatD-rel_CS"/>
</dbReference>
<dbReference type="InterPro" id="IPR001130">
    <property type="entry name" value="TatD-like"/>
</dbReference>
<dbReference type="CDD" id="cd01310">
    <property type="entry name" value="TatD_DNAse"/>
    <property type="match status" value="1"/>
</dbReference>
<dbReference type="Gene3D" id="3.20.20.140">
    <property type="entry name" value="Metal-dependent hydrolases"/>
    <property type="match status" value="1"/>
</dbReference>
<dbReference type="SUPFAM" id="SSF51556">
    <property type="entry name" value="Metallo-dependent hydrolases"/>
    <property type="match status" value="1"/>
</dbReference>
<dbReference type="InterPro" id="IPR015991">
    <property type="entry name" value="TatD/YcfH-like"/>
</dbReference>
<protein>
    <submittedName>
        <fullName evidence="3">TatD family hydrolase</fullName>
    </submittedName>
</protein>
<name>A0ABT1Y314_9FIRM</name>
<dbReference type="RefSeq" id="WP_257912875.1">
    <property type="nucleotide sequence ID" value="NZ_JANPWE010000002.1"/>
</dbReference>
<keyword evidence="4" id="KW-1185">Reference proteome</keyword>
<organism evidence="3 4">
    <name type="scientific">Dehalobacterium formicoaceticum</name>
    <dbReference type="NCBI Taxonomy" id="51515"/>
    <lineage>
        <taxon>Bacteria</taxon>
        <taxon>Bacillati</taxon>
        <taxon>Bacillota</taxon>
        <taxon>Clostridia</taxon>
        <taxon>Eubacteriales</taxon>
        <taxon>Peptococcaceae</taxon>
        <taxon>Dehalobacterium</taxon>
    </lineage>
</organism>